<dbReference type="SUPFAM" id="SSF48452">
    <property type="entry name" value="TPR-like"/>
    <property type="match status" value="1"/>
</dbReference>
<dbReference type="EMBL" id="JACWLN010000001">
    <property type="protein sequence ID" value="MBD1259275.1"/>
    <property type="molecule type" value="Genomic_DNA"/>
</dbReference>
<dbReference type="AlphaFoldDB" id="A0A316E432"/>
<dbReference type="RefSeq" id="WP_109649371.1">
    <property type="nucleotide sequence ID" value="NZ_JACWLN010000001.1"/>
</dbReference>
<dbReference type="PROSITE" id="PS51257">
    <property type="entry name" value="PROKAR_LIPOPROTEIN"/>
    <property type="match status" value="1"/>
</dbReference>
<keyword evidence="1" id="KW-0732">Signal</keyword>
<dbReference type="InterPro" id="IPR041662">
    <property type="entry name" value="SusD-like_2"/>
</dbReference>
<evidence type="ECO:0000313" key="2">
    <source>
        <dbReference type="EMBL" id="MBD1259275.1"/>
    </source>
</evidence>
<protein>
    <submittedName>
        <fullName evidence="3">SusD-like starch-binding protein associating with outer membrane</fullName>
    </submittedName>
    <submittedName>
        <fullName evidence="2">SusD/RagB family nutrient-binding outer membrane lipoprotein</fullName>
    </submittedName>
</protein>
<feature type="chain" id="PRO_5016363209" evidence="1">
    <location>
        <begin position="20"/>
        <end position="512"/>
    </location>
</feature>
<dbReference type="InterPro" id="IPR011990">
    <property type="entry name" value="TPR-like_helical_dom_sf"/>
</dbReference>
<evidence type="ECO:0000256" key="1">
    <source>
        <dbReference type="SAM" id="SignalP"/>
    </source>
</evidence>
<evidence type="ECO:0000313" key="4">
    <source>
        <dbReference type="Proteomes" id="UP000245667"/>
    </source>
</evidence>
<accession>A0A316E432</accession>
<name>A0A316E432_9FLAO</name>
<reference evidence="3 4" key="1">
    <citation type="submission" date="2018-05" db="EMBL/GenBank/DDBJ databases">
        <title>Genomic Encyclopedia of Archaeal and Bacterial Type Strains, Phase II (KMG-II): from individual species to whole genera.</title>
        <authorList>
            <person name="Goeker M."/>
        </authorList>
    </citation>
    <scope>NUCLEOTIDE SEQUENCE [LARGE SCALE GENOMIC DNA]</scope>
    <source>
        <strain evidence="3 4">DSM 23514</strain>
    </source>
</reference>
<dbReference type="OrthoDB" id="725917at2"/>
<comment type="caution">
    <text evidence="3">The sequence shown here is derived from an EMBL/GenBank/DDBJ whole genome shotgun (WGS) entry which is preliminary data.</text>
</comment>
<evidence type="ECO:0000313" key="5">
    <source>
        <dbReference type="Proteomes" id="UP000651837"/>
    </source>
</evidence>
<organism evidence="3 4">
    <name type="scientific">Maribacter polysiphoniae</name>
    <dbReference type="NCBI Taxonomy" id="429344"/>
    <lineage>
        <taxon>Bacteria</taxon>
        <taxon>Pseudomonadati</taxon>
        <taxon>Bacteroidota</taxon>
        <taxon>Flavobacteriia</taxon>
        <taxon>Flavobacteriales</taxon>
        <taxon>Flavobacteriaceae</taxon>
        <taxon>Maribacter</taxon>
    </lineage>
</organism>
<keyword evidence="2" id="KW-0449">Lipoprotein</keyword>
<sequence>MKKRIIFLGIVLLTFAVGCTEDFDEINTPSNVITKVDPSFVFNQMLQNPTRNYQRNISLYPDFYSQYWANIVSGFESPRYEYVDGWIGNQWNEFYTGPLADYNAQLGFYGEDPAYKNALAQMEIWMCAEWQRMTDTYGDIPYFGAGTGETVPYNSQQEIYYDLISRLTTAVNSIDSDDATQYAFPSNYDIIFAGDLEKWKRFGNSMRLRLAMRMSNVDSDKAKTEAEAAIADGVMLSNADGAHIPLWSSGWYDYHHQMAWAWDNTRASKTFTDYLYSQSSVGEDPRAWKWFTYKEDDDTLADESVITGIENGYNTLPANAKAYATINLDGGYVGFVGNGADVLMYMPYMFYSETVFLKAEAALRGWTSGDANALVVEGVQASMDYVGVDATAASDYINGLPSLTGSKEGQLKQLITQKYIANFPNSSEAWADFRRTDYPDISLPLDGVSGSASVAPETWVKRIRYPDNQHSLNSASMPSMQNTIDSDRMDIRLWWDTADTKTKSGGLMNSNF</sequence>
<dbReference type="EMBL" id="QGGQ01000002">
    <property type="protein sequence ID" value="PWK24835.1"/>
    <property type="molecule type" value="Genomic_DNA"/>
</dbReference>
<dbReference type="Pfam" id="PF12771">
    <property type="entry name" value="SusD-like_2"/>
    <property type="match status" value="1"/>
</dbReference>
<dbReference type="Proteomes" id="UP000245667">
    <property type="component" value="Unassembled WGS sequence"/>
</dbReference>
<proteinExistence type="predicted"/>
<dbReference type="Proteomes" id="UP000651837">
    <property type="component" value="Unassembled WGS sequence"/>
</dbReference>
<reference evidence="2 5" key="2">
    <citation type="submission" date="2020-07" db="EMBL/GenBank/DDBJ databases">
        <title>The draft genome sequence of Maribacter polysiphoniae KCTC 22021.</title>
        <authorList>
            <person name="Mu L."/>
        </authorList>
    </citation>
    <scope>NUCLEOTIDE SEQUENCE [LARGE SCALE GENOMIC DNA]</scope>
    <source>
        <strain evidence="2 5">KCTC 22021</strain>
    </source>
</reference>
<feature type="signal peptide" evidence="1">
    <location>
        <begin position="1"/>
        <end position="19"/>
    </location>
</feature>
<dbReference type="Gene3D" id="1.25.40.390">
    <property type="match status" value="1"/>
</dbReference>
<gene>
    <name evidence="2" type="ORF">HZY62_01640</name>
    <name evidence="3" type="ORF">LX92_01201</name>
</gene>
<keyword evidence="5" id="KW-1185">Reference proteome</keyword>
<evidence type="ECO:0000313" key="3">
    <source>
        <dbReference type="EMBL" id="PWK24835.1"/>
    </source>
</evidence>